<dbReference type="Proteomes" id="UP000541583">
    <property type="component" value="Unassembled WGS sequence"/>
</dbReference>
<evidence type="ECO:0000313" key="2">
    <source>
        <dbReference type="EMBL" id="MBB6109721.1"/>
    </source>
</evidence>
<feature type="transmembrane region" description="Helical" evidence="1">
    <location>
        <begin position="12"/>
        <end position="32"/>
    </location>
</feature>
<organism evidence="2 3">
    <name type="scientific">Mucilaginibacter lappiensis</name>
    <dbReference type="NCBI Taxonomy" id="354630"/>
    <lineage>
        <taxon>Bacteria</taxon>
        <taxon>Pseudomonadati</taxon>
        <taxon>Bacteroidota</taxon>
        <taxon>Sphingobacteriia</taxon>
        <taxon>Sphingobacteriales</taxon>
        <taxon>Sphingobacteriaceae</taxon>
        <taxon>Mucilaginibacter</taxon>
    </lineage>
</organism>
<gene>
    <name evidence="2" type="ORF">HDF23_002470</name>
</gene>
<proteinExistence type="predicted"/>
<sequence>MDYEKEIRRVQWTAIAIVATLVAIMWLASLVFPPNHNGKPLPGGEQFPVMDPGH</sequence>
<evidence type="ECO:0000313" key="3">
    <source>
        <dbReference type="Proteomes" id="UP000541583"/>
    </source>
</evidence>
<reference evidence="2 3" key="1">
    <citation type="submission" date="2020-08" db="EMBL/GenBank/DDBJ databases">
        <title>Genomic Encyclopedia of Type Strains, Phase IV (KMG-V): Genome sequencing to study the core and pangenomes of soil and plant-associated prokaryotes.</title>
        <authorList>
            <person name="Whitman W."/>
        </authorList>
    </citation>
    <scope>NUCLEOTIDE SEQUENCE [LARGE SCALE GENOMIC DNA]</scope>
    <source>
        <strain evidence="2 3">ANJLi2</strain>
    </source>
</reference>
<keyword evidence="1" id="KW-1133">Transmembrane helix</keyword>
<protein>
    <submittedName>
        <fullName evidence="2">Uncharacterized protein</fullName>
    </submittedName>
</protein>
<keyword evidence="1" id="KW-0812">Transmembrane</keyword>
<name>A0ABR6PIW7_9SPHI</name>
<keyword evidence="3" id="KW-1185">Reference proteome</keyword>
<dbReference type="EMBL" id="JACHCB010000005">
    <property type="protein sequence ID" value="MBB6109721.1"/>
    <property type="molecule type" value="Genomic_DNA"/>
</dbReference>
<comment type="caution">
    <text evidence="2">The sequence shown here is derived from an EMBL/GenBank/DDBJ whole genome shotgun (WGS) entry which is preliminary data.</text>
</comment>
<keyword evidence="1" id="KW-0472">Membrane</keyword>
<accession>A0ABR6PIW7</accession>
<evidence type="ECO:0000256" key="1">
    <source>
        <dbReference type="SAM" id="Phobius"/>
    </source>
</evidence>